<dbReference type="EMBL" id="CP011011">
    <property type="protein sequence ID" value="ATC82154.1"/>
    <property type="molecule type" value="Genomic_DNA"/>
</dbReference>
<organism evidence="1 2">
    <name type="scientific">Pseudoalteromonas agarivorans DSM 14585</name>
    <dbReference type="NCBI Taxonomy" id="1312369"/>
    <lineage>
        <taxon>Bacteria</taxon>
        <taxon>Pseudomonadati</taxon>
        <taxon>Pseudomonadota</taxon>
        <taxon>Gammaproteobacteria</taxon>
        <taxon>Alteromonadales</taxon>
        <taxon>Pseudoalteromonadaceae</taxon>
        <taxon>Pseudoalteromonas</taxon>
    </lineage>
</organism>
<evidence type="ECO:0000313" key="1">
    <source>
        <dbReference type="EMBL" id="ATC82154.1"/>
    </source>
</evidence>
<evidence type="ECO:0000313" key="2">
    <source>
        <dbReference type="Proteomes" id="UP000217277"/>
    </source>
</evidence>
<name>A0ACA8DVW5_9GAMM</name>
<protein>
    <submittedName>
        <fullName evidence="1">Uncharacterized protein</fullName>
    </submittedName>
</protein>
<proteinExistence type="predicted"/>
<dbReference type="Proteomes" id="UP000217277">
    <property type="component" value="Chromosome I"/>
</dbReference>
<gene>
    <name evidence="1" type="ORF">PAGA_a1791</name>
</gene>
<sequence length="316" mass="35882">MTNLQQIGYIDFKFEKSKVTYWFTNLHTYTYISKRGIMRVKYSLLLVACSGLLACSQNNQNAPSAKWLLVDNFEQPLKGWTKADTDNQTQPYVANPQVTKIEVEDTAKGINHFLIKKPAENGIVGNRKALSYKKLPKTVPVGETYTFFTRINVASFPNNHAFGLSNLEPEQINVHGYDAFEATLRVTDKTESNGLVNTGALMVKTDKGYSNIQNYAQAQSAKPLDTNSWYNIWYVVNNASVKMQGQQYNVYVQGGEFKNQTLVYKNATFRMKRERPLSYFLANCNTGPHKKPYGNGGLRYDDIYMIKGVNLTNPIR</sequence>
<accession>A0ACA8DVW5</accession>
<keyword evidence="2" id="KW-1185">Reference proteome</keyword>
<reference evidence="1" key="1">
    <citation type="submission" date="2015-03" db="EMBL/GenBank/DDBJ databases">
        <authorList>
            <person name="Xie B.-B."/>
            <person name="Rong J.-C."/>
            <person name="Qin Q.-L."/>
            <person name="Zhang Y.-Z."/>
        </authorList>
    </citation>
    <scope>NUCLEOTIDE SEQUENCE</scope>
    <source>
        <strain evidence="1">DSM 14585</strain>
    </source>
</reference>